<evidence type="ECO:0000313" key="2">
    <source>
        <dbReference type="EMBL" id="KJA18968.1"/>
    </source>
</evidence>
<dbReference type="Proteomes" id="UP000054270">
    <property type="component" value="Unassembled WGS sequence"/>
</dbReference>
<accession>A0A0D2M6W8</accession>
<dbReference type="OMA" id="MERCELN"/>
<dbReference type="AlphaFoldDB" id="A0A0D2M6W8"/>
<dbReference type="InterPro" id="IPR018620">
    <property type="entry name" value="Ubiquitin3-bd_protein_But2_C"/>
</dbReference>
<dbReference type="OrthoDB" id="3350619at2759"/>
<keyword evidence="3" id="KW-1185">Reference proteome</keyword>
<dbReference type="EMBL" id="KN817582">
    <property type="protein sequence ID" value="KJA18968.1"/>
    <property type="molecule type" value="Genomic_DNA"/>
</dbReference>
<evidence type="ECO:0000259" key="1">
    <source>
        <dbReference type="Pfam" id="PF09792"/>
    </source>
</evidence>
<dbReference type="Pfam" id="PF09792">
    <property type="entry name" value="But2"/>
    <property type="match status" value="1"/>
</dbReference>
<protein>
    <recommendedName>
        <fullName evidence="1">Ubiquitin 3 binding protein But2 C-terminal domain-containing protein</fullName>
    </recommendedName>
</protein>
<sequence>MTATGSVSPEERLVMVTNAISTIVQFRAIDYGMERCELNFRISPATTTMFFKSTKVAVYRLASDHPLDTKKLSYSNRPSRISTIGTVSMTSSSAIEWNHEFRCTWDTISTFEFAYLGQGVEGFDLDEDFAIQWWQNKKELYPEQGKSLSFYSSE</sequence>
<evidence type="ECO:0000313" key="3">
    <source>
        <dbReference type="Proteomes" id="UP000054270"/>
    </source>
</evidence>
<name>A0A0D2M6W8_HYPSF</name>
<reference evidence="3" key="1">
    <citation type="submission" date="2014-04" db="EMBL/GenBank/DDBJ databases">
        <title>Evolutionary Origins and Diversification of the Mycorrhizal Mutualists.</title>
        <authorList>
            <consortium name="DOE Joint Genome Institute"/>
            <consortium name="Mycorrhizal Genomics Consortium"/>
            <person name="Kohler A."/>
            <person name="Kuo A."/>
            <person name="Nagy L.G."/>
            <person name="Floudas D."/>
            <person name="Copeland A."/>
            <person name="Barry K.W."/>
            <person name="Cichocki N."/>
            <person name="Veneault-Fourrey C."/>
            <person name="LaButti K."/>
            <person name="Lindquist E.A."/>
            <person name="Lipzen A."/>
            <person name="Lundell T."/>
            <person name="Morin E."/>
            <person name="Murat C."/>
            <person name="Riley R."/>
            <person name="Ohm R."/>
            <person name="Sun H."/>
            <person name="Tunlid A."/>
            <person name="Henrissat B."/>
            <person name="Grigoriev I.V."/>
            <person name="Hibbett D.S."/>
            <person name="Martin F."/>
        </authorList>
    </citation>
    <scope>NUCLEOTIDE SEQUENCE [LARGE SCALE GENOMIC DNA]</scope>
    <source>
        <strain evidence="3">FD-334 SS-4</strain>
    </source>
</reference>
<proteinExistence type="predicted"/>
<gene>
    <name evidence="2" type="ORF">HYPSUDRAFT_144230</name>
</gene>
<organism evidence="2 3">
    <name type="scientific">Hypholoma sublateritium (strain FD-334 SS-4)</name>
    <dbReference type="NCBI Taxonomy" id="945553"/>
    <lineage>
        <taxon>Eukaryota</taxon>
        <taxon>Fungi</taxon>
        <taxon>Dikarya</taxon>
        <taxon>Basidiomycota</taxon>
        <taxon>Agaricomycotina</taxon>
        <taxon>Agaricomycetes</taxon>
        <taxon>Agaricomycetidae</taxon>
        <taxon>Agaricales</taxon>
        <taxon>Agaricineae</taxon>
        <taxon>Strophariaceae</taxon>
        <taxon>Hypholoma</taxon>
    </lineage>
</organism>
<feature type="domain" description="Ubiquitin 3 binding protein But2 C-terminal" evidence="1">
    <location>
        <begin position="15"/>
        <end position="114"/>
    </location>
</feature>